<accession>A0A9P6TDM0</accession>
<name>A0A9P6TDM0_9BASI</name>
<dbReference type="Proteomes" id="UP000886653">
    <property type="component" value="Unassembled WGS sequence"/>
</dbReference>
<feature type="compositionally biased region" description="Basic and acidic residues" evidence="1">
    <location>
        <begin position="149"/>
        <end position="162"/>
    </location>
</feature>
<feature type="compositionally biased region" description="Polar residues" evidence="1">
    <location>
        <begin position="375"/>
        <end position="393"/>
    </location>
</feature>
<feature type="compositionally biased region" description="Basic and acidic residues" evidence="1">
    <location>
        <begin position="131"/>
        <end position="141"/>
    </location>
</feature>
<proteinExistence type="predicted"/>
<evidence type="ECO:0000313" key="3">
    <source>
        <dbReference type="Proteomes" id="UP000886653"/>
    </source>
</evidence>
<organism evidence="2 3">
    <name type="scientific">Cronartium quercuum f. sp. fusiforme G11</name>
    <dbReference type="NCBI Taxonomy" id="708437"/>
    <lineage>
        <taxon>Eukaryota</taxon>
        <taxon>Fungi</taxon>
        <taxon>Dikarya</taxon>
        <taxon>Basidiomycota</taxon>
        <taxon>Pucciniomycotina</taxon>
        <taxon>Pucciniomycetes</taxon>
        <taxon>Pucciniales</taxon>
        <taxon>Coleosporiaceae</taxon>
        <taxon>Cronartium</taxon>
    </lineage>
</organism>
<feature type="region of interest" description="Disordered" evidence="1">
    <location>
        <begin position="127"/>
        <end position="185"/>
    </location>
</feature>
<evidence type="ECO:0000256" key="1">
    <source>
        <dbReference type="SAM" id="MobiDB-lite"/>
    </source>
</evidence>
<gene>
    <name evidence="2" type="ORF">CROQUDRAFT_11339</name>
</gene>
<dbReference type="OrthoDB" id="10423883at2759"/>
<protein>
    <submittedName>
        <fullName evidence="2">Uncharacterized protein</fullName>
    </submittedName>
</protein>
<feature type="region of interest" description="Disordered" evidence="1">
    <location>
        <begin position="365"/>
        <end position="396"/>
    </location>
</feature>
<feature type="non-terminal residue" evidence="2">
    <location>
        <position position="1"/>
    </location>
</feature>
<sequence>IADNLSLLLESYNQNGGSTIYQMNYLRNQFVTWVPFNHPQFHRLFSEFATKEIERDARANRPIYENLPNPPNHNIPIDQTIPYVFHPTAFLPPPLQNHPNALPHLTPLQGYIQGQINPCDYPMPQGICSNGRDHDKRVREPYHRRHGSSRNENRRQDKRSYDNDSDDDVSDSSSGSDFKYRWEKPQGPILREADQELSAEAKLVADIVAENRKHGLSHAVRHFDNHPNRPLDFPYILIKPLLQNQYINLTKIYKADLNIKEAPKDDKSTNSSSRSKSVPFKDANAWKKVLSILWAAYMLAFPGLEHIYKKYFKHVKETESSFEENGDWRGAVKYDADLRMAIANRPYFSFADFMHNDLVNTRNTALGRIREPRDQQTNTPNPRTTASTSNQTLCRKPEVDKKFHIPSIWAGKVKNHK</sequence>
<keyword evidence="3" id="KW-1185">Reference proteome</keyword>
<feature type="non-terminal residue" evidence="2">
    <location>
        <position position="417"/>
    </location>
</feature>
<dbReference type="AlphaFoldDB" id="A0A9P6TDM0"/>
<reference evidence="2" key="1">
    <citation type="submission" date="2013-11" db="EMBL/GenBank/DDBJ databases">
        <title>Genome sequence of the fusiform rust pathogen reveals effectors for host alternation and coevolution with pine.</title>
        <authorList>
            <consortium name="DOE Joint Genome Institute"/>
            <person name="Smith K."/>
            <person name="Pendleton A."/>
            <person name="Kubisiak T."/>
            <person name="Anderson C."/>
            <person name="Salamov A."/>
            <person name="Aerts A."/>
            <person name="Riley R."/>
            <person name="Clum A."/>
            <person name="Lindquist E."/>
            <person name="Ence D."/>
            <person name="Campbell M."/>
            <person name="Kronenberg Z."/>
            <person name="Feau N."/>
            <person name="Dhillon B."/>
            <person name="Hamelin R."/>
            <person name="Burleigh J."/>
            <person name="Smith J."/>
            <person name="Yandell M."/>
            <person name="Nelson C."/>
            <person name="Grigoriev I."/>
            <person name="Davis J."/>
        </authorList>
    </citation>
    <scope>NUCLEOTIDE SEQUENCE</scope>
    <source>
        <strain evidence="2">G11</strain>
    </source>
</reference>
<evidence type="ECO:0000313" key="2">
    <source>
        <dbReference type="EMBL" id="KAG0146888.1"/>
    </source>
</evidence>
<dbReference type="EMBL" id="MU167254">
    <property type="protein sequence ID" value="KAG0146888.1"/>
    <property type="molecule type" value="Genomic_DNA"/>
</dbReference>
<comment type="caution">
    <text evidence="2">The sequence shown here is derived from an EMBL/GenBank/DDBJ whole genome shotgun (WGS) entry which is preliminary data.</text>
</comment>